<feature type="transmembrane region" description="Helical" evidence="1">
    <location>
        <begin position="72"/>
        <end position="94"/>
    </location>
</feature>
<gene>
    <name evidence="2" type="ORF">NE686_13050</name>
</gene>
<proteinExistence type="predicted"/>
<reference evidence="2 3" key="1">
    <citation type="submission" date="2022-06" db="EMBL/GenBank/DDBJ databases">
        <title>Isolation of gut microbiota from human fecal samples.</title>
        <authorList>
            <person name="Pamer E.G."/>
            <person name="Barat B."/>
            <person name="Waligurski E."/>
            <person name="Medina S."/>
            <person name="Paddock L."/>
            <person name="Mostad J."/>
        </authorList>
    </citation>
    <scope>NUCLEOTIDE SEQUENCE [LARGE SCALE GENOMIC DNA]</scope>
    <source>
        <strain evidence="2 3">DFI.7.95</strain>
    </source>
</reference>
<feature type="transmembrane region" description="Helical" evidence="1">
    <location>
        <begin position="135"/>
        <end position="154"/>
    </location>
</feature>
<keyword evidence="1" id="KW-1133">Transmembrane helix</keyword>
<evidence type="ECO:0000313" key="2">
    <source>
        <dbReference type="EMBL" id="MCQ4924022.1"/>
    </source>
</evidence>
<organism evidence="2 3">
    <name type="scientific">Tissierella carlieri</name>
    <dbReference type="NCBI Taxonomy" id="689904"/>
    <lineage>
        <taxon>Bacteria</taxon>
        <taxon>Bacillati</taxon>
        <taxon>Bacillota</taxon>
        <taxon>Tissierellia</taxon>
        <taxon>Tissierellales</taxon>
        <taxon>Tissierellaceae</taxon>
        <taxon>Tissierella</taxon>
    </lineage>
</organism>
<keyword evidence="1" id="KW-0812">Transmembrane</keyword>
<dbReference type="EMBL" id="JANGAC010000010">
    <property type="protein sequence ID" value="MCQ4924022.1"/>
    <property type="molecule type" value="Genomic_DNA"/>
</dbReference>
<evidence type="ECO:0000256" key="1">
    <source>
        <dbReference type="SAM" id="Phobius"/>
    </source>
</evidence>
<accession>A0ABT1SCD5</accession>
<evidence type="ECO:0000313" key="3">
    <source>
        <dbReference type="Proteomes" id="UP001524478"/>
    </source>
</evidence>
<keyword evidence="3" id="KW-1185">Reference proteome</keyword>
<feature type="transmembrane region" description="Helical" evidence="1">
    <location>
        <begin position="36"/>
        <end position="60"/>
    </location>
</feature>
<comment type="caution">
    <text evidence="2">The sequence shown here is derived from an EMBL/GenBank/DDBJ whole genome shotgun (WGS) entry which is preliminary data.</text>
</comment>
<name>A0ABT1SCD5_9FIRM</name>
<dbReference type="RefSeq" id="WP_256311851.1">
    <property type="nucleotide sequence ID" value="NZ_JANGAC010000010.1"/>
</dbReference>
<dbReference type="Proteomes" id="UP001524478">
    <property type="component" value="Unassembled WGS sequence"/>
</dbReference>
<protein>
    <submittedName>
        <fullName evidence="2">Uncharacterized protein</fullName>
    </submittedName>
</protein>
<keyword evidence="1" id="KW-0472">Membrane</keyword>
<sequence length="165" mass="18841">MKRNINYKLILLLVVPYLASEIINRLMGYGISLNSSLLLTISSVLLSLWTFSSVVLWFWVGRQFGSLTIEKIKSFILGNVIWAISLALYIWQFIFVDDINRNFFVAGISQHYVLGFVSWGSKVVNLFTNTIDGTVAVIVAYLIMFIVFTVGFITSPTFKIEKKFY</sequence>